<dbReference type="PROSITE" id="PS51635">
    <property type="entry name" value="PNPLA"/>
    <property type="match status" value="1"/>
</dbReference>
<keyword evidence="1 2" id="KW-0443">Lipid metabolism</keyword>
<sequence>MKMQADAIFEGGGVKAFGMLGALYEAERRGYTWVNVAGTSAGAIIASLVAAGYTAGKIKELVWELDFRQFKDKGWLGRIPYIGPALSLWFENGLYEGGFLAGWLREKLAARGVHTFKDLVLKEFENDPRCRYRLTVIATDVSQRKLLKLPHDIKNYNIKPDDLEVYKAVRMSASLPFFYKPYKLMFFSPEKQKSYSYIIDGGVLSNFPVWLFDGDGVPPWPTFGFKTVELDETRPSRIANPFDFFKATLSTMMEAHDKLHELDPKSSVRTISIPSLGIKTTDFETINQQKEALFQAGVQAAARFFENWDFNSFKSLYCNEKSGLVQPPACFKTGSGPAAKMV</sequence>
<dbReference type="InterPro" id="IPR016035">
    <property type="entry name" value="Acyl_Trfase/lysoPLipase"/>
</dbReference>
<accession>A5D3N2</accession>
<evidence type="ECO:0000313" key="4">
    <source>
        <dbReference type="EMBL" id="BAF59170.1"/>
    </source>
</evidence>
<evidence type="ECO:0000259" key="3">
    <source>
        <dbReference type="PROSITE" id="PS51635"/>
    </source>
</evidence>
<dbReference type="AlphaFoldDB" id="A5D3N2"/>
<keyword evidence="2" id="KW-0442">Lipid degradation</keyword>
<keyword evidence="5" id="KW-1185">Reference proteome</keyword>
<dbReference type="InterPro" id="IPR052580">
    <property type="entry name" value="Lipid_Hydrolase"/>
</dbReference>
<dbReference type="Pfam" id="PF01734">
    <property type="entry name" value="Patatin"/>
    <property type="match status" value="1"/>
</dbReference>
<dbReference type="Proteomes" id="UP000006556">
    <property type="component" value="Chromosome"/>
</dbReference>
<dbReference type="STRING" id="370438.PTH_0989"/>
<feature type="active site" description="Nucleophile" evidence="2">
    <location>
        <position position="40"/>
    </location>
</feature>
<dbReference type="EMBL" id="AP009389">
    <property type="protein sequence ID" value="BAF59170.1"/>
    <property type="molecule type" value="Genomic_DNA"/>
</dbReference>
<evidence type="ECO:0000256" key="1">
    <source>
        <dbReference type="ARBA" id="ARBA00023098"/>
    </source>
</evidence>
<dbReference type="eggNOG" id="COG1752">
    <property type="taxonomic scope" value="Bacteria"/>
</dbReference>
<organism evidence="4 5">
    <name type="scientific">Pelotomaculum thermopropionicum (strain DSM 13744 / JCM 10971 / SI)</name>
    <dbReference type="NCBI Taxonomy" id="370438"/>
    <lineage>
        <taxon>Bacteria</taxon>
        <taxon>Bacillati</taxon>
        <taxon>Bacillota</taxon>
        <taxon>Clostridia</taxon>
        <taxon>Eubacteriales</taxon>
        <taxon>Desulfotomaculaceae</taxon>
        <taxon>Pelotomaculum</taxon>
    </lineage>
</organism>
<dbReference type="InterPro" id="IPR002641">
    <property type="entry name" value="PNPLA_dom"/>
</dbReference>
<evidence type="ECO:0000313" key="5">
    <source>
        <dbReference type="Proteomes" id="UP000006556"/>
    </source>
</evidence>
<dbReference type="HOGENOM" id="CLU_047251_3_0_9"/>
<comment type="caution">
    <text evidence="2">Lacks conserved residue(s) required for the propagation of feature annotation.</text>
</comment>
<feature type="active site" description="Proton acceptor" evidence="2">
    <location>
        <position position="200"/>
    </location>
</feature>
<name>A5D3N2_PELTS</name>
<feature type="domain" description="PNPLA" evidence="3">
    <location>
        <begin position="7"/>
        <end position="213"/>
    </location>
</feature>
<dbReference type="PANTHER" id="PTHR46394">
    <property type="entry name" value="ANNEXIN"/>
    <property type="match status" value="1"/>
</dbReference>
<feature type="short sequence motif" description="GXSXG" evidence="2">
    <location>
        <begin position="38"/>
        <end position="42"/>
    </location>
</feature>
<dbReference type="CDD" id="cd07207">
    <property type="entry name" value="Pat_ExoU_VipD_like"/>
    <property type="match status" value="1"/>
</dbReference>
<dbReference type="GO" id="GO:0016787">
    <property type="term" value="F:hydrolase activity"/>
    <property type="evidence" value="ECO:0007669"/>
    <property type="project" value="UniProtKB-UniRule"/>
</dbReference>
<keyword evidence="2" id="KW-0378">Hydrolase</keyword>
<dbReference type="GO" id="GO:0016042">
    <property type="term" value="P:lipid catabolic process"/>
    <property type="evidence" value="ECO:0007669"/>
    <property type="project" value="UniProtKB-UniRule"/>
</dbReference>
<feature type="short sequence motif" description="DGA/G" evidence="2">
    <location>
        <begin position="200"/>
        <end position="202"/>
    </location>
</feature>
<reference evidence="5" key="1">
    <citation type="journal article" date="2008" name="Genome Res.">
        <title>The genome of Pelotomaculum thermopropionicum reveals niche-associated evolution in anaerobic microbiota.</title>
        <authorList>
            <person name="Kosaka T."/>
            <person name="Kato S."/>
            <person name="Shimoyama T."/>
            <person name="Ishii S."/>
            <person name="Abe T."/>
            <person name="Watanabe K."/>
        </authorList>
    </citation>
    <scope>NUCLEOTIDE SEQUENCE [LARGE SCALE GENOMIC DNA]</scope>
    <source>
        <strain evidence="5">DSM 13744 / JCM 10971 / SI</strain>
    </source>
</reference>
<dbReference type="SUPFAM" id="SSF52151">
    <property type="entry name" value="FabD/lysophospholipase-like"/>
    <property type="match status" value="1"/>
</dbReference>
<protein>
    <submittedName>
        <fullName evidence="4">Predicted esterase</fullName>
    </submittedName>
</protein>
<dbReference type="KEGG" id="pth:PTH_0989"/>
<dbReference type="PANTHER" id="PTHR46394:SF1">
    <property type="entry name" value="PNPLA DOMAIN-CONTAINING PROTEIN"/>
    <property type="match status" value="1"/>
</dbReference>
<evidence type="ECO:0000256" key="2">
    <source>
        <dbReference type="PROSITE-ProRule" id="PRU01161"/>
    </source>
</evidence>
<dbReference type="Gene3D" id="3.40.1090.10">
    <property type="entry name" value="Cytosolic phospholipase A2 catalytic domain"/>
    <property type="match status" value="2"/>
</dbReference>
<proteinExistence type="predicted"/>
<gene>
    <name evidence="4" type="primary">RssA</name>
    <name evidence="4" type="ordered locus">PTH_0989</name>
</gene>